<dbReference type="Pfam" id="PF00098">
    <property type="entry name" value="zf-CCHC"/>
    <property type="match status" value="1"/>
</dbReference>
<keyword evidence="1" id="KW-0862">Zinc</keyword>
<feature type="region of interest" description="Disordered" evidence="2">
    <location>
        <begin position="208"/>
        <end position="257"/>
    </location>
</feature>
<keyword evidence="1" id="KW-0863">Zinc-finger</keyword>
<dbReference type="GO" id="GO:0008270">
    <property type="term" value="F:zinc ion binding"/>
    <property type="evidence" value="ECO:0007669"/>
    <property type="project" value="UniProtKB-KW"/>
</dbReference>
<dbReference type="Gene3D" id="4.10.60.10">
    <property type="entry name" value="Zinc finger, CCHC-type"/>
    <property type="match status" value="1"/>
</dbReference>
<evidence type="ECO:0000313" key="4">
    <source>
        <dbReference type="EnsemblPlants" id="AUR62006393-RA:cds"/>
    </source>
</evidence>
<dbReference type="Proteomes" id="UP000596660">
    <property type="component" value="Unplaced"/>
</dbReference>
<dbReference type="EnsemblPlants" id="AUR62006393-RA">
    <property type="protein sequence ID" value="AUR62006393-RA:cds"/>
    <property type="gene ID" value="AUR62006393"/>
</dbReference>
<dbReference type="SUPFAM" id="SSF57756">
    <property type="entry name" value="Retrovirus zinc finger-like domains"/>
    <property type="match status" value="1"/>
</dbReference>
<dbReference type="SMART" id="SM00343">
    <property type="entry name" value="ZnF_C2HC"/>
    <property type="match status" value="1"/>
</dbReference>
<reference evidence="4" key="1">
    <citation type="journal article" date="2017" name="Nature">
        <title>The genome of Chenopodium quinoa.</title>
        <authorList>
            <person name="Jarvis D.E."/>
            <person name="Ho Y.S."/>
            <person name="Lightfoot D.J."/>
            <person name="Schmoeckel S.M."/>
            <person name="Li B."/>
            <person name="Borm T.J.A."/>
            <person name="Ohyanagi H."/>
            <person name="Mineta K."/>
            <person name="Michell C.T."/>
            <person name="Saber N."/>
            <person name="Kharbatia N.M."/>
            <person name="Rupper R.R."/>
            <person name="Sharp A.R."/>
            <person name="Dally N."/>
            <person name="Boughton B.A."/>
            <person name="Woo Y.H."/>
            <person name="Gao G."/>
            <person name="Schijlen E.G.W.M."/>
            <person name="Guo X."/>
            <person name="Momin A.A."/>
            <person name="Negrao S."/>
            <person name="Al-Babili S."/>
            <person name="Gehring C."/>
            <person name="Roessner U."/>
            <person name="Jung C."/>
            <person name="Murphy K."/>
            <person name="Arold S.T."/>
            <person name="Gojobori T."/>
            <person name="van der Linden C.G."/>
            <person name="van Loo E.N."/>
            <person name="Jellen E.N."/>
            <person name="Maughan P.J."/>
            <person name="Tester M."/>
        </authorList>
    </citation>
    <scope>NUCLEOTIDE SEQUENCE [LARGE SCALE GENOMIC DNA]</scope>
    <source>
        <strain evidence="4">cv. PI 614886</strain>
    </source>
</reference>
<keyword evidence="5" id="KW-1185">Reference proteome</keyword>
<feature type="domain" description="CCHC-type" evidence="3">
    <location>
        <begin position="260"/>
        <end position="275"/>
    </location>
</feature>
<evidence type="ECO:0000313" key="5">
    <source>
        <dbReference type="Proteomes" id="UP000596660"/>
    </source>
</evidence>
<proteinExistence type="predicted"/>
<evidence type="ECO:0000256" key="1">
    <source>
        <dbReference type="PROSITE-ProRule" id="PRU00047"/>
    </source>
</evidence>
<dbReference type="Gramene" id="AUR62006393-RA">
    <property type="protein sequence ID" value="AUR62006393-RA:cds"/>
    <property type="gene ID" value="AUR62006393"/>
</dbReference>
<dbReference type="GO" id="GO:0003676">
    <property type="term" value="F:nucleic acid binding"/>
    <property type="evidence" value="ECO:0007669"/>
    <property type="project" value="InterPro"/>
</dbReference>
<dbReference type="InterPro" id="IPR036875">
    <property type="entry name" value="Znf_CCHC_sf"/>
</dbReference>
<sequence>MASDTQYVMSLLMSNNEFKGLLEGITRVCKNLIYIGGDMLEAVPPAQAVLLKLMLMAAVEPWSKAMAIAQLFPELRYVVLSLPHVVQELIGFGKNLIYVGEDLFEAVPPAQNVLLKIEDYLYQKKLYGPQVMKGEDWNLLDRQALGVIQLTLSCNVAFNIAKEKTPADSIKTLSITAVSNSLGSNKLKFDNVRDLVLSEEIRRRESGESSTCSVLHTELRGSNSTKRNERGRSSYRGKSGDRRSKSRTPNNSQNSKSIECWNCGKTGHYKNQCRSTSKNQEVKAEANVTFTVEGDDALICSLESKEESWVLDSGASFHATSKKKIL</sequence>
<protein>
    <recommendedName>
        <fullName evidence="3">CCHC-type domain-containing protein</fullName>
    </recommendedName>
</protein>
<evidence type="ECO:0000259" key="3">
    <source>
        <dbReference type="PROSITE" id="PS50158"/>
    </source>
</evidence>
<dbReference type="InterPro" id="IPR029063">
    <property type="entry name" value="SAM-dependent_MTases_sf"/>
</dbReference>
<dbReference type="AlphaFoldDB" id="A0A803L3F4"/>
<dbReference type="Gene3D" id="3.40.50.150">
    <property type="entry name" value="Vaccinia Virus protein VP39"/>
    <property type="match status" value="1"/>
</dbReference>
<feature type="compositionally biased region" description="Polar residues" evidence="2">
    <location>
        <begin position="248"/>
        <end position="257"/>
    </location>
</feature>
<evidence type="ECO:0000256" key="2">
    <source>
        <dbReference type="SAM" id="MobiDB-lite"/>
    </source>
</evidence>
<reference evidence="4" key="2">
    <citation type="submission" date="2021-03" db="UniProtKB">
        <authorList>
            <consortium name="EnsemblPlants"/>
        </authorList>
    </citation>
    <scope>IDENTIFICATION</scope>
</reference>
<dbReference type="PROSITE" id="PS50158">
    <property type="entry name" value="ZF_CCHC"/>
    <property type="match status" value="1"/>
</dbReference>
<feature type="compositionally biased region" description="Basic and acidic residues" evidence="2">
    <location>
        <begin position="226"/>
        <end position="243"/>
    </location>
</feature>
<dbReference type="InterPro" id="IPR001878">
    <property type="entry name" value="Znf_CCHC"/>
</dbReference>
<organism evidence="4 5">
    <name type="scientific">Chenopodium quinoa</name>
    <name type="common">Quinoa</name>
    <dbReference type="NCBI Taxonomy" id="63459"/>
    <lineage>
        <taxon>Eukaryota</taxon>
        <taxon>Viridiplantae</taxon>
        <taxon>Streptophyta</taxon>
        <taxon>Embryophyta</taxon>
        <taxon>Tracheophyta</taxon>
        <taxon>Spermatophyta</taxon>
        <taxon>Magnoliopsida</taxon>
        <taxon>eudicotyledons</taxon>
        <taxon>Gunneridae</taxon>
        <taxon>Pentapetalae</taxon>
        <taxon>Caryophyllales</taxon>
        <taxon>Chenopodiaceae</taxon>
        <taxon>Chenopodioideae</taxon>
        <taxon>Atripliceae</taxon>
        <taxon>Chenopodium</taxon>
    </lineage>
</organism>
<name>A0A803L3F4_CHEQI</name>
<keyword evidence="1" id="KW-0479">Metal-binding</keyword>
<accession>A0A803L3F4</accession>